<comment type="caution">
    <text evidence="2">The sequence shown here is derived from an EMBL/GenBank/DDBJ whole genome shotgun (WGS) entry which is preliminary data.</text>
</comment>
<feature type="region of interest" description="Disordered" evidence="1">
    <location>
        <begin position="99"/>
        <end position="120"/>
    </location>
</feature>
<sequence>MVWPKSGSITSSETSIISRISAIEVAGISGRRVDSANSHAASTTKAGFADSEAWMLTPIRVIQRREPLTSGPNSSVARISAMLTANTMSAVRLICRGDRNDTPISTMKDGSRNRTWRLKK</sequence>
<evidence type="ECO:0000256" key="1">
    <source>
        <dbReference type="SAM" id="MobiDB-lite"/>
    </source>
</evidence>
<accession>A0A1J5NZA9</accession>
<evidence type="ECO:0000313" key="2">
    <source>
        <dbReference type="EMBL" id="OIQ64601.1"/>
    </source>
</evidence>
<reference evidence="2" key="1">
    <citation type="submission" date="2016-10" db="EMBL/GenBank/DDBJ databases">
        <title>Sequence of Gallionella enrichment culture.</title>
        <authorList>
            <person name="Poehlein A."/>
            <person name="Muehling M."/>
            <person name="Daniel R."/>
        </authorList>
    </citation>
    <scope>NUCLEOTIDE SEQUENCE</scope>
</reference>
<name>A0A1J5NZA9_9ZZZZ</name>
<gene>
    <name evidence="2" type="ORF">GALL_538490</name>
</gene>
<organism evidence="2">
    <name type="scientific">mine drainage metagenome</name>
    <dbReference type="NCBI Taxonomy" id="410659"/>
    <lineage>
        <taxon>unclassified sequences</taxon>
        <taxon>metagenomes</taxon>
        <taxon>ecological metagenomes</taxon>
    </lineage>
</organism>
<proteinExistence type="predicted"/>
<protein>
    <submittedName>
        <fullName evidence="2">Uncharacterized protein</fullName>
    </submittedName>
</protein>
<dbReference type="AlphaFoldDB" id="A0A1J5NZA9"/>
<dbReference type="EMBL" id="MLJW01007984">
    <property type="protein sequence ID" value="OIQ64601.1"/>
    <property type="molecule type" value="Genomic_DNA"/>
</dbReference>